<evidence type="ECO:0000256" key="1">
    <source>
        <dbReference type="SAM" id="MobiDB-lite"/>
    </source>
</evidence>
<evidence type="ECO:0000313" key="3">
    <source>
        <dbReference type="Proteomes" id="UP000307440"/>
    </source>
</evidence>
<dbReference type="Proteomes" id="UP000307440">
    <property type="component" value="Unassembled WGS sequence"/>
</dbReference>
<organism evidence="2 3">
    <name type="scientific">Coprinopsis marcescibilis</name>
    <name type="common">Agaric fungus</name>
    <name type="synonym">Psathyrella marcescibilis</name>
    <dbReference type="NCBI Taxonomy" id="230819"/>
    <lineage>
        <taxon>Eukaryota</taxon>
        <taxon>Fungi</taxon>
        <taxon>Dikarya</taxon>
        <taxon>Basidiomycota</taxon>
        <taxon>Agaricomycotina</taxon>
        <taxon>Agaricomycetes</taxon>
        <taxon>Agaricomycetidae</taxon>
        <taxon>Agaricales</taxon>
        <taxon>Agaricineae</taxon>
        <taxon>Psathyrellaceae</taxon>
        <taxon>Coprinopsis</taxon>
    </lineage>
</organism>
<evidence type="ECO:0000313" key="2">
    <source>
        <dbReference type="EMBL" id="TFK30244.1"/>
    </source>
</evidence>
<accession>A0A5C3LB12</accession>
<sequence length="151" mass="17222">MKNYQTTIAIVSINDQIVFSRYSRALRFLSGPGEASFWKNVGHRRTIPSHYFSLIEEFHEEKIIDLACNFLFLLVKKLIISYECRTLERRHRRKEGSRKGGPAPIGGSGPRVFTRCPDSARLSLELRGLRFRLGPRGGHVLILPTKPAIDT</sequence>
<name>A0A5C3LB12_COPMA</name>
<reference evidence="2 3" key="1">
    <citation type="journal article" date="2019" name="Nat. Ecol. Evol.">
        <title>Megaphylogeny resolves global patterns of mushroom evolution.</title>
        <authorList>
            <person name="Varga T."/>
            <person name="Krizsan K."/>
            <person name="Foldi C."/>
            <person name="Dima B."/>
            <person name="Sanchez-Garcia M."/>
            <person name="Sanchez-Ramirez S."/>
            <person name="Szollosi G.J."/>
            <person name="Szarkandi J.G."/>
            <person name="Papp V."/>
            <person name="Albert L."/>
            <person name="Andreopoulos W."/>
            <person name="Angelini C."/>
            <person name="Antonin V."/>
            <person name="Barry K.W."/>
            <person name="Bougher N.L."/>
            <person name="Buchanan P."/>
            <person name="Buyck B."/>
            <person name="Bense V."/>
            <person name="Catcheside P."/>
            <person name="Chovatia M."/>
            <person name="Cooper J."/>
            <person name="Damon W."/>
            <person name="Desjardin D."/>
            <person name="Finy P."/>
            <person name="Geml J."/>
            <person name="Haridas S."/>
            <person name="Hughes K."/>
            <person name="Justo A."/>
            <person name="Karasinski D."/>
            <person name="Kautmanova I."/>
            <person name="Kiss B."/>
            <person name="Kocsube S."/>
            <person name="Kotiranta H."/>
            <person name="LaButti K.M."/>
            <person name="Lechner B.E."/>
            <person name="Liimatainen K."/>
            <person name="Lipzen A."/>
            <person name="Lukacs Z."/>
            <person name="Mihaltcheva S."/>
            <person name="Morgado L.N."/>
            <person name="Niskanen T."/>
            <person name="Noordeloos M.E."/>
            <person name="Ohm R.A."/>
            <person name="Ortiz-Santana B."/>
            <person name="Ovrebo C."/>
            <person name="Racz N."/>
            <person name="Riley R."/>
            <person name="Savchenko A."/>
            <person name="Shiryaev A."/>
            <person name="Soop K."/>
            <person name="Spirin V."/>
            <person name="Szebenyi C."/>
            <person name="Tomsovsky M."/>
            <person name="Tulloss R.E."/>
            <person name="Uehling J."/>
            <person name="Grigoriev I.V."/>
            <person name="Vagvolgyi C."/>
            <person name="Papp T."/>
            <person name="Martin F.M."/>
            <person name="Miettinen O."/>
            <person name="Hibbett D.S."/>
            <person name="Nagy L.G."/>
        </authorList>
    </citation>
    <scope>NUCLEOTIDE SEQUENCE [LARGE SCALE GENOMIC DNA]</scope>
    <source>
        <strain evidence="2 3">CBS 121175</strain>
    </source>
</reference>
<dbReference type="EMBL" id="ML210147">
    <property type="protein sequence ID" value="TFK30244.1"/>
    <property type="molecule type" value="Genomic_DNA"/>
</dbReference>
<gene>
    <name evidence="2" type="ORF">FA15DRAFT_204682</name>
</gene>
<keyword evidence="3" id="KW-1185">Reference proteome</keyword>
<proteinExistence type="predicted"/>
<feature type="region of interest" description="Disordered" evidence="1">
    <location>
        <begin position="91"/>
        <end position="110"/>
    </location>
</feature>
<protein>
    <submittedName>
        <fullName evidence="2">Uncharacterized protein</fullName>
    </submittedName>
</protein>
<dbReference type="AlphaFoldDB" id="A0A5C3LB12"/>